<evidence type="ECO:0000256" key="4">
    <source>
        <dbReference type="ARBA" id="ARBA00022692"/>
    </source>
</evidence>
<organism evidence="13 15">
    <name type="scientific">Yarrowia lipolytica</name>
    <name type="common">Candida lipolytica</name>
    <dbReference type="NCBI Taxonomy" id="4952"/>
    <lineage>
        <taxon>Eukaryota</taxon>
        <taxon>Fungi</taxon>
        <taxon>Dikarya</taxon>
        <taxon>Ascomycota</taxon>
        <taxon>Saccharomycotina</taxon>
        <taxon>Dipodascomycetes</taxon>
        <taxon>Dipodascales</taxon>
        <taxon>Dipodascales incertae sedis</taxon>
        <taxon>Yarrowia</taxon>
    </lineage>
</organism>
<dbReference type="GO" id="GO:0006605">
    <property type="term" value="P:protein targeting"/>
    <property type="evidence" value="ECO:0007669"/>
    <property type="project" value="InterPro"/>
</dbReference>
<evidence type="ECO:0000256" key="3">
    <source>
        <dbReference type="ARBA" id="ARBA00022448"/>
    </source>
</evidence>
<comment type="subcellular location">
    <subcellularLocation>
        <location evidence="1">Mitochondrion outer membrane</location>
        <topology evidence="1">Single-pass membrane protein</topology>
    </subcellularLocation>
</comment>
<evidence type="ECO:0000256" key="7">
    <source>
        <dbReference type="ARBA" id="ARBA00022989"/>
    </source>
</evidence>
<name>A0A1H6Q1P9_YARLL</name>
<accession>A0A1H6Q1P9</accession>
<evidence type="ECO:0000256" key="10">
    <source>
        <dbReference type="PIRNR" id="PIRNR037707"/>
    </source>
</evidence>
<dbReference type="InterPro" id="IPR023392">
    <property type="entry name" value="Tom20_dom_sf"/>
</dbReference>
<dbReference type="GO" id="GO:0005742">
    <property type="term" value="C:mitochondrial outer membrane translocase complex"/>
    <property type="evidence" value="ECO:0007669"/>
    <property type="project" value="UniProtKB-UniRule"/>
</dbReference>
<dbReference type="Proteomes" id="UP000182444">
    <property type="component" value="Chromosome 1A"/>
</dbReference>
<dbReference type="PRINTS" id="PR00351">
    <property type="entry name" value="OM20RECEPTOR"/>
</dbReference>
<keyword evidence="3" id="KW-0813">Transport</keyword>
<reference evidence="13 15" key="1">
    <citation type="journal article" date="2016" name="PLoS ONE">
        <title>Sequence Assembly of Yarrowia lipolytica Strain W29/CLIB89 Shows Transposable Element Diversity.</title>
        <authorList>
            <person name="Magnan C."/>
            <person name="Yu J."/>
            <person name="Chang I."/>
            <person name="Jahn E."/>
            <person name="Kanomata Y."/>
            <person name="Wu J."/>
            <person name="Zeller M."/>
            <person name="Oakes M."/>
            <person name="Baldi P."/>
            <person name="Sandmeyer S."/>
        </authorList>
    </citation>
    <scope>NUCLEOTIDE SEQUENCE [LARGE SCALE GENOMIC DNA]</scope>
    <source>
        <strain evidence="13">CLIB89</strain>
        <strain evidence="15">CLIB89(W29)</strain>
    </source>
</reference>
<dbReference type="OrthoDB" id="2154253at2759"/>
<dbReference type="OMA" id="PPPIFQI"/>
<keyword evidence="7 12" id="KW-1133">Transmembrane helix</keyword>
<dbReference type="Gene3D" id="1.20.960.10">
    <property type="entry name" value="Mitochondrial outer membrane translocase complex, subunit Tom20 domain"/>
    <property type="match status" value="1"/>
</dbReference>
<evidence type="ECO:0000313" key="15">
    <source>
        <dbReference type="Proteomes" id="UP000182444"/>
    </source>
</evidence>
<evidence type="ECO:0000256" key="5">
    <source>
        <dbReference type="ARBA" id="ARBA00022787"/>
    </source>
</evidence>
<dbReference type="VEuPathDB" id="FungiDB:YALI0_A07084g"/>
<protein>
    <submittedName>
        <fullName evidence="14">Mitochondrial outer membrane translocase complex, subunit Tom20 domain-containing protein</fullName>
    </submittedName>
</protein>
<dbReference type="PIRSF" id="PIRSF037707">
    <property type="entry name" value="MAS20_rcpt"/>
    <property type="match status" value="1"/>
</dbReference>
<dbReference type="EMBL" id="CP017553">
    <property type="protein sequence ID" value="AOW00345.1"/>
    <property type="molecule type" value="Genomic_DNA"/>
</dbReference>
<feature type="transmembrane region" description="Helical" evidence="12">
    <location>
        <begin position="6"/>
        <end position="25"/>
    </location>
</feature>
<feature type="coiled-coil region" evidence="11">
    <location>
        <begin position="30"/>
        <end position="57"/>
    </location>
</feature>
<keyword evidence="4 12" id="KW-0812">Transmembrane</keyword>
<evidence type="ECO:0000256" key="11">
    <source>
        <dbReference type="SAM" id="Coils"/>
    </source>
</evidence>
<dbReference type="InterPro" id="IPR002056">
    <property type="entry name" value="MAS20"/>
</dbReference>
<dbReference type="PANTHER" id="PTHR12430">
    <property type="entry name" value="MITOCHONDRIAL IMPORT RECEPTOR SUBUNIT TOM20"/>
    <property type="match status" value="1"/>
</dbReference>
<evidence type="ECO:0000313" key="14">
    <source>
        <dbReference type="EMBL" id="RDW26302.1"/>
    </source>
</evidence>
<evidence type="ECO:0000256" key="12">
    <source>
        <dbReference type="SAM" id="Phobius"/>
    </source>
</evidence>
<evidence type="ECO:0000313" key="16">
    <source>
        <dbReference type="Proteomes" id="UP000256601"/>
    </source>
</evidence>
<dbReference type="GO" id="GO:0008320">
    <property type="term" value="F:protein transmembrane transporter activity"/>
    <property type="evidence" value="ECO:0007669"/>
    <property type="project" value="TreeGrafter"/>
</dbReference>
<evidence type="ECO:0000256" key="6">
    <source>
        <dbReference type="ARBA" id="ARBA00022927"/>
    </source>
</evidence>
<keyword evidence="5 10" id="KW-1000">Mitochondrion outer membrane</keyword>
<dbReference type="AlphaFoldDB" id="A0A1H6Q1P9"/>
<evidence type="ECO:0000256" key="8">
    <source>
        <dbReference type="ARBA" id="ARBA00023128"/>
    </source>
</evidence>
<comment type="similarity">
    <text evidence="2 10">Belongs to the Tom20 family.</text>
</comment>
<sequence>MPSTATVVTSALAVGALSYVVYFDYQRRHNADFRRKLKKSNRDLEKAEAAHATAKKNEIKQQIIKKLDASLASQQIPSGMKEKEEFFLAQVTQADEFAQANDIENAAIAYYKALSVYPVPTDLLGIYEQSVKQPILELVLQMISARTPESLLASLGAKLDASVE</sequence>
<evidence type="ECO:0000256" key="9">
    <source>
        <dbReference type="ARBA" id="ARBA00023136"/>
    </source>
</evidence>
<keyword evidence="8 10" id="KW-0496">Mitochondrion</keyword>
<proteinExistence type="inferred from homology"/>
<keyword evidence="9 10" id="KW-0472">Membrane</keyword>
<dbReference type="PANTHER" id="PTHR12430:SF0">
    <property type="entry name" value="TRANSLOCASE OF OUTER MITOCHONDRIAL MEMBRANE 20"/>
    <property type="match status" value="1"/>
</dbReference>
<keyword evidence="11" id="KW-0175">Coiled coil</keyword>
<dbReference type="KEGG" id="yli:2905859"/>
<reference evidence="14 16" key="2">
    <citation type="submission" date="2018-07" db="EMBL/GenBank/DDBJ databases">
        <title>Draft Genome Assemblies for Five Robust Yarrowia lipolytica Strains Exhibiting High Lipid Production and Pentose Sugar Utilization and Sugar Alcohol Secretion from Undetoxified Lignocellulosic Biomass Hydrolysates.</title>
        <authorList>
            <consortium name="DOE Joint Genome Institute"/>
            <person name="Walker C."/>
            <person name="Ryu S."/>
            <person name="Na H."/>
            <person name="Zane M."/>
            <person name="LaButti K."/>
            <person name="Lipzen A."/>
            <person name="Haridas S."/>
            <person name="Barry K."/>
            <person name="Grigoriev I.V."/>
            <person name="Quarterman J."/>
            <person name="Slininger P."/>
            <person name="Dien B."/>
            <person name="Trinh C.T."/>
        </authorList>
    </citation>
    <scope>NUCLEOTIDE SEQUENCE [LARGE SCALE GENOMIC DNA]</scope>
    <source>
        <strain evidence="14 16">YB392</strain>
    </source>
</reference>
<dbReference type="GO" id="GO:0030943">
    <property type="term" value="F:mitochondrion targeting sequence binding"/>
    <property type="evidence" value="ECO:0007669"/>
    <property type="project" value="TreeGrafter"/>
</dbReference>
<dbReference type="GO" id="GO:0030150">
    <property type="term" value="P:protein import into mitochondrial matrix"/>
    <property type="evidence" value="ECO:0007669"/>
    <property type="project" value="TreeGrafter"/>
</dbReference>
<keyword evidence="6" id="KW-0653">Protein transport</keyword>
<dbReference type="SUPFAM" id="SSF47157">
    <property type="entry name" value="Mitochondrial import receptor subunit Tom20"/>
    <property type="match status" value="1"/>
</dbReference>
<evidence type="ECO:0000313" key="13">
    <source>
        <dbReference type="EMBL" id="AOW00345.1"/>
    </source>
</evidence>
<dbReference type="RefSeq" id="XP_499833.1">
    <property type="nucleotide sequence ID" value="XM_499833.1"/>
</dbReference>
<dbReference type="VEuPathDB" id="FungiDB:YALI1_A06743g"/>
<dbReference type="Proteomes" id="UP000256601">
    <property type="component" value="Unassembled WGS sequence"/>
</dbReference>
<dbReference type="GeneID" id="2905859"/>
<dbReference type="eggNOG" id="KOG4056">
    <property type="taxonomic scope" value="Eukaryota"/>
</dbReference>
<dbReference type="Pfam" id="PF02064">
    <property type="entry name" value="MAS20"/>
    <property type="match status" value="1"/>
</dbReference>
<dbReference type="GO" id="GO:0006886">
    <property type="term" value="P:intracellular protein transport"/>
    <property type="evidence" value="ECO:0007669"/>
    <property type="project" value="InterPro"/>
</dbReference>
<dbReference type="EMBL" id="KZ857334">
    <property type="protein sequence ID" value="RDW26302.1"/>
    <property type="molecule type" value="Genomic_DNA"/>
</dbReference>
<gene>
    <name evidence="14" type="ORF">B0I71DRAFT_32650</name>
    <name evidence="13" type="ORF">YALI1_A06743g</name>
</gene>
<evidence type="ECO:0000256" key="2">
    <source>
        <dbReference type="ARBA" id="ARBA00005792"/>
    </source>
</evidence>
<dbReference type="GO" id="GO:0016031">
    <property type="term" value="P:tRNA import into mitochondrion"/>
    <property type="evidence" value="ECO:0007669"/>
    <property type="project" value="TreeGrafter"/>
</dbReference>
<evidence type="ECO:0000256" key="1">
    <source>
        <dbReference type="ARBA" id="ARBA00004572"/>
    </source>
</evidence>